<dbReference type="Gene3D" id="1.10.510.10">
    <property type="entry name" value="Transferase(Phosphotransferase) domain 1"/>
    <property type="match status" value="1"/>
</dbReference>
<keyword evidence="2" id="KW-0812">Transmembrane</keyword>
<proteinExistence type="predicted"/>
<dbReference type="InterPro" id="IPR053235">
    <property type="entry name" value="Ser_Thr_kinase"/>
</dbReference>
<feature type="compositionally biased region" description="Polar residues" evidence="1">
    <location>
        <begin position="506"/>
        <end position="528"/>
    </location>
</feature>
<keyword evidence="2" id="KW-0472">Membrane</keyword>
<evidence type="ECO:0000313" key="5">
    <source>
        <dbReference type="Proteomes" id="UP000031561"/>
    </source>
</evidence>
<dbReference type="InterPro" id="IPR000719">
    <property type="entry name" value="Prot_kinase_dom"/>
</dbReference>
<feature type="compositionally biased region" description="Basic and acidic residues" evidence="1">
    <location>
        <begin position="434"/>
        <end position="445"/>
    </location>
</feature>
<name>A0ABD4T359_9CYAN</name>
<dbReference type="Proteomes" id="UP000031561">
    <property type="component" value="Unassembled WGS sequence"/>
</dbReference>
<keyword evidence="4" id="KW-0418">Kinase</keyword>
<gene>
    <name evidence="4" type="ORF">QQ91_0009515</name>
</gene>
<dbReference type="InterPro" id="IPR011009">
    <property type="entry name" value="Kinase-like_dom_sf"/>
</dbReference>
<evidence type="ECO:0000313" key="4">
    <source>
        <dbReference type="EMBL" id="MCM1983060.1"/>
    </source>
</evidence>
<keyword evidence="2" id="KW-1133">Transmembrane helix</keyword>
<feature type="region of interest" description="Disordered" evidence="1">
    <location>
        <begin position="506"/>
        <end position="649"/>
    </location>
</feature>
<comment type="caution">
    <text evidence="4">The sequence shown here is derived from an EMBL/GenBank/DDBJ whole genome shotgun (WGS) entry which is preliminary data.</text>
</comment>
<protein>
    <submittedName>
        <fullName evidence="4">Protein kinase</fullName>
    </submittedName>
</protein>
<feature type="compositionally biased region" description="Basic and acidic residues" evidence="1">
    <location>
        <begin position="531"/>
        <end position="547"/>
    </location>
</feature>
<evidence type="ECO:0000256" key="1">
    <source>
        <dbReference type="SAM" id="MobiDB-lite"/>
    </source>
</evidence>
<evidence type="ECO:0000256" key="2">
    <source>
        <dbReference type="SAM" id="Phobius"/>
    </source>
</evidence>
<dbReference type="GO" id="GO:0016301">
    <property type="term" value="F:kinase activity"/>
    <property type="evidence" value="ECO:0007669"/>
    <property type="project" value="UniProtKB-KW"/>
</dbReference>
<sequence>MAVSTGVTLQAGKYRLDALLGKHEMGNTYLATHQGVNQSVVLKSYHPAVPQADQQVQAFITYAQSLSRFHYPHLSRVIGAFQEDGVGYMVSEYIEGVSLGSLVNRQPLPESVAIAYIRQVGLGLKTLHRHGLLHLNVRPSRILQRSYDQSLVLLGLNSRQRIHARQPAPPQPYLAPEHYQAQPKVSLPGEVYALAATLYTLVTGQEPVNANARGVSPLPAPRQIRPDLSPGLEQAILQGMALSPQDRPTFIAQWLSLLPDPALVSSVATPSPSPQSTPTQLQTVPTWQVKLPSFAGTKAATTTVVAEPPLQSDPFLCSTTCDPPIDSQPDLSPTNLSGEQGQFSPAKVHPKASPTEAIFDGQSKPISPEAHSGPAPTPGETAITWVAPELPLQVAEEAPPLMAPAQETSPEQSSPEQSQSEGTPAAPFASTHLESTHLESTHPDDPPASPPTPSAQPMTARSLKTKHRFPAWPLFWCALLAACGGLGVGLWFRWQLTRQFAMPLQPQSAESGNPLPQQEQFLPTSTSIIPEPERESRPGEDSSERGLTESPWSNTDLPATPIEAYPRSTQFDPAPPAPEAVQTDPLPSETWPEERSAQSPELDDYQSSDTIPWSPSDPYTEESFEAEATDVPPATYEQSASDPNNSNYF</sequence>
<feature type="compositionally biased region" description="Acidic residues" evidence="1">
    <location>
        <begin position="619"/>
        <end position="628"/>
    </location>
</feature>
<feature type="compositionally biased region" description="Polar residues" evidence="1">
    <location>
        <begin position="329"/>
        <end position="343"/>
    </location>
</feature>
<dbReference type="EMBL" id="JTHE03000053">
    <property type="protein sequence ID" value="MCM1983060.1"/>
    <property type="molecule type" value="Genomic_DNA"/>
</dbReference>
<keyword evidence="5" id="KW-1185">Reference proteome</keyword>
<feature type="transmembrane region" description="Helical" evidence="2">
    <location>
        <begin position="471"/>
        <end position="492"/>
    </location>
</feature>
<evidence type="ECO:0000259" key="3">
    <source>
        <dbReference type="PROSITE" id="PS50011"/>
    </source>
</evidence>
<dbReference type="PANTHER" id="PTHR24361">
    <property type="entry name" value="MITOGEN-ACTIVATED KINASE KINASE KINASE"/>
    <property type="match status" value="1"/>
</dbReference>
<dbReference type="Gene3D" id="3.30.200.20">
    <property type="entry name" value="Phosphorylase Kinase, domain 1"/>
    <property type="match status" value="1"/>
</dbReference>
<accession>A0ABD4T359</accession>
<keyword evidence="4" id="KW-0808">Transferase</keyword>
<dbReference type="RefSeq" id="WP_166281875.1">
    <property type="nucleotide sequence ID" value="NZ_JTHE03000053.1"/>
</dbReference>
<feature type="region of interest" description="Disordered" evidence="1">
    <location>
        <begin position="403"/>
        <end position="462"/>
    </location>
</feature>
<feature type="domain" description="Protein kinase" evidence="3">
    <location>
        <begin position="14"/>
        <end position="263"/>
    </location>
</feature>
<organism evidence="4 5">
    <name type="scientific">Lyngbya confervoides BDU141951</name>
    <dbReference type="NCBI Taxonomy" id="1574623"/>
    <lineage>
        <taxon>Bacteria</taxon>
        <taxon>Bacillati</taxon>
        <taxon>Cyanobacteriota</taxon>
        <taxon>Cyanophyceae</taxon>
        <taxon>Oscillatoriophycideae</taxon>
        <taxon>Oscillatoriales</taxon>
        <taxon>Microcoleaceae</taxon>
        <taxon>Lyngbya</taxon>
    </lineage>
</organism>
<dbReference type="AlphaFoldDB" id="A0ABD4T359"/>
<dbReference type="Pfam" id="PF00069">
    <property type="entry name" value="Pkinase"/>
    <property type="match status" value="1"/>
</dbReference>
<feature type="compositionally biased region" description="Polar residues" evidence="1">
    <location>
        <begin position="636"/>
        <end position="649"/>
    </location>
</feature>
<feature type="region of interest" description="Disordered" evidence="1">
    <location>
        <begin position="315"/>
        <end position="381"/>
    </location>
</feature>
<dbReference type="SMART" id="SM00220">
    <property type="entry name" value="S_TKc"/>
    <property type="match status" value="1"/>
</dbReference>
<feature type="compositionally biased region" description="Low complexity" evidence="1">
    <location>
        <begin position="406"/>
        <end position="421"/>
    </location>
</feature>
<dbReference type="CDD" id="cd14014">
    <property type="entry name" value="STKc_PknB_like"/>
    <property type="match status" value="1"/>
</dbReference>
<reference evidence="4 5" key="1">
    <citation type="journal article" date="2015" name="Genome Announc.">
        <title>Draft Genome Sequence of Filamentous Marine Cyanobacterium Lyngbya confervoides Strain BDU141951.</title>
        <authorList>
            <person name="Chandrababunaidu M.M."/>
            <person name="Sen D."/>
            <person name="Tripathy S."/>
        </authorList>
    </citation>
    <scope>NUCLEOTIDE SEQUENCE [LARGE SCALE GENOMIC DNA]</scope>
    <source>
        <strain evidence="4 5">BDU141951</strain>
    </source>
</reference>
<dbReference type="SUPFAM" id="SSF56112">
    <property type="entry name" value="Protein kinase-like (PK-like)"/>
    <property type="match status" value="1"/>
</dbReference>
<dbReference type="PROSITE" id="PS50011">
    <property type="entry name" value="PROTEIN_KINASE_DOM"/>
    <property type="match status" value="1"/>
</dbReference>